<comment type="caution">
    <text evidence="2">The sequence shown here is derived from an EMBL/GenBank/DDBJ whole genome shotgun (WGS) entry which is preliminary data.</text>
</comment>
<evidence type="ECO:0000256" key="1">
    <source>
        <dbReference type="SAM" id="MobiDB-lite"/>
    </source>
</evidence>
<keyword evidence="3" id="KW-1185">Reference proteome</keyword>
<feature type="region of interest" description="Disordered" evidence="1">
    <location>
        <begin position="112"/>
        <end position="142"/>
    </location>
</feature>
<gene>
    <name evidence="2" type="ORF">GCM10007894_16330</name>
</gene>
<accession>A0AA37TSI8</accession>
<dbReference type="EMBL" id="BSPO01000003">
    <property type="protein sequence ID" value="GLS83656.1"/>
    <property type="molecule type" value="Genomic_DNA"/>
</dbReference>
<protein>
    <submittedName>
        <fullName evidence="2">Uncharacterized protein</fullName>
    </submittedName>
</protein>
<feature type="compositionally biased region" description="Low complexity" evidence="1">
    <location>
        <begin position="115"/>
        <end position="142"/>
    </location>
</feature>
<organism evidence="2 3">
    <name type="scientific">Paraferrimonas haliotis</name>
    <dbReference type="NCBI Taxonomy" id="2013866"/>
    <lineage>
        <taxon>Bacteria</taxon>
        <taxon>Pseudomonadati</taxon>
        <taxon>Pseudomonadota</taxon>
        <taxon>Gammaproteobacteria</taxon>
        <taxon>Alteromonadales</taxon>
        <taxon>Ferrimonadaceae</taxon>
        <taxon>Paraferrimonas</taxon>
    </lineage>
</organism>
<name>A0AA37TSI8_9GAMM</name>
<evidence type="ECO:0000313" key="2">
    <source>
        <dbReference type="EMBL" id="GLS83656.1"/>
    </source>
</evidence>
<feature type="region of interest" description="Disordered" evidence="1">
    <location>
        <begin position="21"/>
        <end position="84"/>
    </location>
</feature>
<dbReference type="RefSeq" id="WP_095500489.1">
    <property type="nucleotide sequence ID" value="NZ_BSPO01000003.1"/>
</dbReference>
<sequence length="853" mass="90299">MNKVLCAAALALVLSGCGDDHSDAPAAASSTPVISGAATDGGASTPVQTPVDTGTDTGTDTGATSGSGSTVHGATTTDGDTTPMLTLVPATQPDTGTAATDTTPMLDLVPATQPATGTDAGTETGTGTATTDSGTATTGTGTAVTDTAATNTATTDAASQTSTTGLQPVKHFQFAATANIVAPGTSTETGQCAGNVDKADIIGAVNVYSKFYQNACYTGTSYSNANYPIASGQLSSGDEHFTAYQFSAPQQSASNSQDNFVASKHYVRLKLENNQAVNLYQYDASLNKFNLLAHVDAAPDANGYTAVDALNLDDISDTMTVVVVDANAAAPSTYFQVADNVMAAQLADVAGLQSVNAYEVSLDSNITPKAVADFTAGPGDDANKYGQNHYYSVMKLSDGQVGVVWQDREKFTNYLTKFNPSSYASTTLTLPSASSHKDYLIAASTNDDNGNIYYVLFEAGNTDPNYNKNSDPHKSLSAVLIKTDESGKLLGEKELNDSQNTLNMTYFGDLHHETNVVSLKYANGKLALLYSRLHNQTADGLNHQGADGIVLDANSLTLVKSWGQFSGHSFSNVLSVADDQNFIAIDLGDNYPRGVNFHRFNASDRNSRVVYTFKTAHGTVAAHDGRGPFAPYYTDIAGQQTYQWSNDNKTYTELGGIADVDDGYAVVFASEHDAQGRVLNNAQTSFDNPSDPHNIVNARNIGFVKVSPSFEQASGSGNVVSDDLVVSHGDYAAEEGEYYSFDGNQMPQRDTGIKWLTHYDASDVGHNASRVKVAKTDANQLLVLWEEWNKTSYLQTKVALVSKDGDLVSQPATVGGVRVNRRDELLNLDNSVWSVTGDKNAHSLQFIELKLKP</sequence>
<evidence type="ECO:0000313" key="3">
    <source>
        <dbReference type="Proteomes" id="UP001157439"/>
    </source>
</evidence>
<dbReference type="AlphaFoldDB" id="A0AA37TSI8"/>
<feature type="compositionally biased region" description="Low complexity" evidence="1">
    <location>
        <begin position="45"/>
        <end position="82"/>
    </location>
</feature>
<dbReference type="PROSITE" id="PS51257">
    <property type="entry name" value="PROKAR_LIPOPROTEIN"/>
    <property type="match status" value="1"/>
</dbReference>
<proteinExistence type="predicted"/>
<dbReference type="Proteomes" id="UP001157439">
    <property type="component" value="Unassembled WGS sequence"/>
</dbReference>
<reference evidence="2 3" key="1">
    <citation type="journal article" date="2014" name="Int. J. Syst. Evol. Microbiol.">
        <title>Complete genome sequence of Corynebacterium casei LMG S-19264T (=DSM 44701T), isolated from a smear-ripened cheese.</title>
        <authorList>
            <consortium name="US DOE Joint Genome Institute (JGI-PGF)"/>
            <person name="Walter F."/>
            <person name="Albersmeier A."/>
            <person name="Kalinowski J."/>
            <person name="Ruckert C."/>
        </authorList>
    </citation>
    <scope>NUCLEOTIDE SEQUENCE [LARGE SCALE GENOMIC DNA]</scope>
    <source>
        <strain evidence="2 3">NBRC 112785</strain>
    </source>
</reference>